<dbReference type="SMART" id="SM00563">
    <property type="entry name" value="PlsC"/>
    <property type="match status" value="1"/>
</dbReference>
<proteinExistence type="predicted"/>
<dbReference type="PROSITE" id="PS50850">
    <property type="entry name" value="MFS"/>
    <property type="match status" value="1"/>
</dbReference>
<keyword evidence="6 7" id="KW-0472">Membrane</keyword>
<sequence>MKGIKTADLLASKRFLPLFLTQFFGALNDNLFKNALLVMIVSASIVSAEQVNTVVNLAAGLFILPFFLFSALAGQLADKFEKSRIIRAIKFAEIIIMLVGALAFYLGMLWLLLAVLFFMGTQSAFFGPVKYAILPQHLGNDELIAGNARVGMGTFVAILIGTIVGSLIGGSAQVQWLAGGVVLVVALVGWLSSRKIPLAEPWAKGLKIDWNIPRVSWQLIRLATEKQTVFLAILGISWFWMLGATYLTQMPNFTKTVLKGEPGVIALVLSAFTVGVAMGSMLCDKLSGPRVEIGLVPLGALGLSLMGIDLYFAAESYQVDAVVSPMVFLASGDSWRVMVDILLLGLFGGLYIVPLYAMVQARTAPEKRARIIGSNNILNAFFMVLASVLGILFLGVAKFSIAELYLTVAFMNIAVALFIFLQVPEFTMRFLVWLMGHSLYRVSHSGLEQIPPRGAAIIVCNHVSYVDALLLAGAVRRPIRFIMYKPIYELPVLNFIFRTGGAIPICSQKEDPQAYEQAMQSISDALKQGQLLCLFPEGKLTGDGEIDVFKPGIERILARDPVPVVPMALKGLWRSFFSRSNGGAFRKPFRPGWRQVSVLASAPLSPESATAETLRAKVMALRGADQ</sequence>
<feature type="domain" description="Major facilitator superfamily (MFS) profile" evidence="8">
    <location>
        <begin position="14"/>
        <end position="427"/>
    </location>
</feature>
<dbReference type="Pfam" id="PF07690">
    <property type="entry name" value="MFS_1"/>
    <property type="match status" value="1"/>
</dbReference>
<evidence type="ECO:0000256" key="7">
    <source>
        <dbReference type="SAM" id="Phobius"/>
    </source>
</evidence>
<evidence type="ECO:0000256" key="1">
    <source>
        <dbReference type="ARBA" id="ARBA00004651"/>
    </source>
</evidence>
<dbReference type="InterPro" id="IPR036259">
    <property type="entry name" value="MFS_trans_sf"/>
</dbReference>
<feature type="transmembrane region" description="Helical" evidence="7">
    <location>
        <begin position="54"/>
        <end position="73"/>
    </location>
</feature>
<feature type="transmembrane region" description="Helical" evidence="7">
    <location>
        <begin position="174"/>
        <end position="192"/>
    </location>
</feature>
<dbReference type="InterPro" id="IPR020846">
    <property type="entry name" value="MFS_dom"/>
</dbReference>
<organism evidence="9 10">
    <name type="scientific">Porticoccus litoralis</name>
    <dbReference type="NCBI Taxonomy" id="434086"/>
    <lineage>
        <taxon>Bacteria</taxon>
        <taxon>Pseudomonadati</taxon>
        <taxon>Pseudomonadota</taxon>
        <taxon>Gammaproteobacteria</taxon>
        <taxon>Cellvibrionales</taxon>
        <taxon>Porticoccaceae</taxon>
        <taxon>Porticoccus</taxon>
    </lineage>
</organism>
<protein>
    <submittedName>
        <fullName evidence="9">MFS transporter</fullName>
    </submittedName>
</protein>
<dbReference type="InterPro" id="IPR002123">
    <property type="entry name" value="Plipid/glycerol_acylTrfase"/>
</dbReference>
<dbReference type="CDD" id="cd07989">
    <property type="entry name" value="LPLAT_AGPAT-like"/>
    <property type="match status" value="1"/>
</dbReference>
<feature type="transmembrane region" description="Helical" evidence="7">
    <location>
        <begin position="334"/>
        <end position="357"/>
    </location>
</feature>
<evidence type="ECO:0000256" key="2">
    <source>
        <dbReference type="ARBA" id="ARBA00022448"/>
    </source>
</evidence>
<comment type="subcellular location">
    <subcellularLocation>
        <location evidence="1">Cell membrane</location>
        <topology evidence="1">Multi-pass membrane protein</topology>
    </subcellularLocation>
</comment>
<dbReference type="GO" id="GO:0016746">
    <property type="term" value="F:acyltransferase activity"/>
    <property type="evidence" value="ECO:0007669"/>
    <property type="project" value="InterPro"/>
</dbReference>
<dbReference type="AlphaFoldDB" id="A0AAW8B4L6"/>
<dbReference type="Pfam" id="PF01553">
    <property type="entry name" value="Acyltransferase"/>
    <property type="match status" value="1"/>
</dbReference>
<dbReference type="PANTHER" id="PTHR43266:SF2">
    <property type="entry name" value="MAJOR FACILITATOR SUPERFAMILY (MFS) PROFILE DOMAIN-CONTAINING PROTEIN"/>
    <property type="match status" value="1"/>
</dbReference>
<gene>
    <name evidence="9" type="ORF">Q8A57_07650</name>
</gene>
<evidence type="ECO:0000313" key="10">
    <source>
        <dbReference type="Proteomes" id="UP001178354"/>
    </source>
</evidence>
<evidence type="ECO:0000256" key="6">
    <source>
        <dbReference type="ARBA" id="ARBA00023136"/>
    </source>
</evidence>
<evidence type="ECO:0000256" key="5">
    <source>
        <dbReference type="ARBA" id="ARBA00022989"/>
    </source>
</evidence>
<dbReference type="GO" id="GO:0005886">
    <property type="term" value="C:plasma membrane"/>
    <property type="evidence" value="ECO:0007669"/>
    <property type="project" value="UniProtKB-SubCell"/>
</dbReference>
<dbReference type="Proteomes" id="UP001178354">
    <property type="component" value="Unassembled WGS sequence"/>
</dbReference>
<reference evidence="9" key="1">
    <citation type="journal article" date="2010" name="Int. J. Syst. Evol. Microbiol.">
        <title>Porticoccus litoralis gen. nov., sp. nov., a gammaproteobacterium isolated from the Yellow Sea.</title>
        <authorList>
            <person name="Oh H.M."/>
            <person name="Kim H."/>
            <person name="Kim K.M."/>
            <person name="Min G.S."/>
            <person name="Cho J.C."/>
        </authorList>
    </citation>
    <scope>NUCLEOTIDE SEQUENCE</scope>
    <source>
        <strain evidence="9">DSM 25064</strain>
    </source>
</reference>
<evidence type="ECO:0000313" key="9">
    <source>
        <dbReference type="EMBL" id="MDP1520837.1"/>
    </source>
</evidence>
<keyword evidence="5 7" id="KW-1133">Transmembrane helix</keyword>
<feature type="transmembrane region" description="Helical" evidence="7">
    <location>
        <begin position="85"/>
        <end position="104"/>
    </location>
</feature>
<reference evidence="9" key="2">
    <citation type="submission" date="2023-08" db="EMBL/GenBank/DDBJ databases">
        <authorList>
            <person name="Luo J."/>
        </authorList>
    </citation>
    <scope>NUCLEOTIDE SEQUENCE</scope>
    <source>
        <strain evidence="9">DSM 25064</strain>
    </source>
</reference>
<keyword evidence="10" id="KW-1185">Reference proteome</keyword>
<dbReference type="EMBL" id="JAUUUU010000003">
    <property type="protein sequence ID" value="MDP1520837.1"/>
    <property type="molecule type" value="Genomic_DNA"/>
</dbReference>
<evidence type="ECO:0000256" key="4">
    <source>
        <dbReference type="ARBA" id="ARBA00022692"/>
    </source>
</evidence>
<feature type="transmembrane region" description="Helical" evidence="7">
    <location>
        <begin position="402"/>
        <end position="421"/>
    </location>
</feature>
<dbReference type="PANTHER" id="PTHR43266">
    <property type="entry name" value="MACROLIDE-EFFLUX PROTEIN"/>
    <property type="match status" value="1"/>
</dbReference>
<dbReference type="CDD" id="cd06173">
    <property type="entry name" value="MFS_MefA_like"/>
    <property type="match status" value="1"/>
</dbReference>
<dbReference type="SUPFAM" id="SSF103473">
    <property type="entry name" value="MFS general substrate transporter"/>
    <property type="match status" value="1"/>
</dbReference>
<dbReference type="InterPro" id="IPR011701">
    <property type="entry name" value="MFS"/>
</dbReference>
<keyword evidence="4 7" id="KW-0812">Transmembrane</keyword>
<dbReference type="Gene3D" id="1.20.1250.20">
    <property type="entry name" value="MFS general substrate transporter like domains"/>
    <property type="match status" value="1"/>
</dbReference>
<keyword evidence="2" id="KW-0813">Transport</keyword>
<feature type="transmembrane region" description="Helical" evidence="7">
    <location>
        <begin position="263"/>
        <end position="283"/>
    </location>
</feature>
<dbReference type="RefSeq" id="WP_305170419.1">
    <property type="nucleotide sequence ID" value="NZ_JAUUUU010000003.1"/>
</dbReference>
<feature type="transmembrane region" description="Helical" evidence="7">
    <location>
        <begin position="377"/>
        <end position="396"/>
    </location>
</feature>
<keyword evidence="3" id="KW-1003">Cell membrane</keyword>
<feature type="transmembrane region" description="Helical" evidence="7">
    <location>
        <begin position="150"/>
        <end position="168"/>
    </location>
</feature>
<name>A0AAW8B4L6_9GAMM</name>
<feature type="transmembrane region" description="Helical" evidence="7">
    <location>
        <begin position="295"/>
        <end position="314"/>
    </location>
</feature>
<evidence type="ECO:0000256" key="3">
    <source>
        <dbReference type="ARBA" id="ARBA00022475"/>
    </source>
</evidence>
<comment type="caution">
    <text evidence="9">The sequence shown here is derived from an EMBL/GenBank/DDBJ whole genome shotgun (WGS) entry which is preliminary data.</text>
</comment>
<dbReference type="SUPFAM" id="SSF69593">
    <property type="entry name" value="Glycerol-3-phosphate (1)-acyltransferase"/>
    <property type="match status" value="1"/>
</dbReference>
<evidence type="ECO:0000259" key="8">
    <source>
        <dbReference type="PROSITE" id="PS50850"/>
    </source>
</evidence>
<dbReference type="GO" id="GO:0022857">
    <property type="term" value="F:transmembrane transporter activity"/>
    <property type="evidence" value="ECO:0007669"/>
    <property type="project" value="InterPro"/>
</dbReference>
<feature type="transmembrane region" description="Helical" evidence="7">
    <location>
        <begin position="229"/>
        <end position="248"/>
    </location>
</feature>
<accession>A0AAW8B4L6</accession>